<dbReference type="EMBL" id="JACBYE010000061">
    <property type="protein sequence ID" value="NYS95219.1"/>
    <property type="molecule type" value="Genomic_DNA"/>
</dbReference>
<feature type="transmembrane region" description="Helical" evidence="1">
    <location>
        <begin position="15"/>
        <end position="34"/>
    </location>
</feature>
<keyword evidence="3" id="KW-1185">Reference proteome</keyword>
<dbReference type="AlphaFoldDB" id="A0A853EXG3"/>
<organism evidence="2 3">
    <name type="scientific">Sanguibacter inulinus</name>
    <dbReference type="NCBI Taxonomy" id="60922"/>
    <lineage>
        <taxon>Bacteria</taxon>
        <taxon>Bacillati</taxon>
        <taxon>Actinomycetota</taxon>
        <taxon>Actinomycetes</taxon>
        <taxon>Micrococcales</taxon>
        <taxon>Sanguibacteraceae</taxon>
        <taxon>Sanguibacter</taxon>
    </lineage>
</organism>
<dbReference type="Proteomes" id="UP000561011">
    <property type="component" value="Unassembled WGS sequence"/>
</dbReference>
<gene>
    <name evidence="2" type="ORF">HZZ10_17020</name>
</gene>
<name>A0A853EXG3_9MICO</name>
<keyword evidence="1" id="KW-1133">Transmembrane helix</keyword>
<comment type="caution">
    <text evidence="2">The sequence shown here is derived from an EMBL/GenBank/DDBJ whole genome shotgun (WGS) entry which is preliminary data.</text>
</comment>
<evidence type="ECO:0000256" key="1">
    <source>
        <dbReference type="SAM" id="Phobius"/>
    </source>
</evidence>
<sequence>MTDQAMFDAATWGTVGQWVSAAGTVFLGLLSIYFSKQGARRARELERQAAVRSLSIRVVPRRNTAFAADVVILNAASTPFQHLEIEFVGQRVDQVATFNMNRELLLPGESWSEPVTKESFRDATDYVVKATDVHGSRWKRFCSGDIAEIRLKSPRRRWQIWRRGQ</sequence>
<keyword evidence="1" id="KW-0472">Membrane</keyword>
<evidence type="ECO:0000313" key="2">
    <source>
        <dbReference type="EMBL" id="NYS95219.1"/>
    </source>
</evidence>
<keyword evidence="1" id="KW-0812">Transmembrane</keyword>
<reference evidence="2 3" key="1">
    <citation type="submission" date="2020-07" db="EMBL/GenBank/DDBJ databases">
        <title>MOT database genomes.</title>
        <authorList>
            <person name="Joseph S."/>
            <person name="Aduse-Opoku J."/>
            <person name="Hashim A."/>
            <person name="Wade W."/>
            <person name="Curtis M."/>
        </authorList>
    </citation>
    <scope>NUCLEOTIDE SEQUENCE [LARGE SCALE GENOMIC DNA]</scope>
    <source>
        <strain evidence="2 3">DSM 100099</strain>
    </source>
</reference>
<dbReference type="RefSeq" id="WP_179914430.1">
    <property type="nucleotide sequence ID" value="NZ_JACBYE010000061.1"/>
</dbReference>
<protein>
    <submittedName>
        <fullName evidence="2">Uncharacterized protein</fullName>
    </submittedName>
</protein>
<accession>A0A853EXG3</accession>
<evidence type="ECO:0000313" key="3">
    <source>
        <dbReference type="Proteomes" id="UP000561011"/>
    </source>
</evidence>
<proteinExistence type="predicted"/>